<evidence type="ECO:0000313" key="2">
    <source>
        <dbReference type="EMBL" id="KAK0708602.1"/>
    </source>
</evidence>
<accession>A0AA40A3J2</accession>
<sequence length="115" mass="13134">MERSCTVVYFALTILFVGSLPTAIEPLHLFHEPCVGVKFLYCDSRSLESFWLTRCCSAYLMVLASRFQPWSKPAIWNPNSIFSPLLRFEHRMSSVHPLVTETLSAHRSRLGGLTE</sequence>
<dbReference type="Proteomes" id="UP001172102">
    <property type="component" value="Unassembled WGS sequence"/>
</dbReference>
<protein>
    <recommendedName>
        <fullName evidence="4">Secreted protein</fullName>
    </recommendedName>
</protein>
<dbReference type="AlphaFoldDB" id="A0AA40A3J2"/>
<comment type="caution">
    <text evidence="2">The sequence shown here is derived from an EMBL/GenBank/DDBJ whole genome shotgun (WGS) entry which is preliminary data.</text>
</comment>
<feature type="chain" id="PRO_5041340234" description="Secreted protein" evidence="1">
    <location>
        <begin position="27"/>
        <end position="115"/>
    </location>
</feature>
<dbReference type="EMBL" id="JAUKUA010000006">
    <property type="protein sequence ID" value="KAK0708602.1"/>
    <property type="molecule type" value="Genomic_DNA"/>
</dbReference>
<keyword evidence="1" id="KW-0732">Signal</keyword>
<reference evidence="2" key="1">
    <citation type="submission" date="2023-06" db="EMBL/GenBank/DDBJ databases">
        <title>Genome-scale phylogeny and comparative genomics of the fungal order Sordariales.</title>
        <authorList>
            <consortium name="Lawrence Berkeley National Laboratory"/>
            <person name="Hensen N."/>
            <person name="Bonometti L."/>
            <person name="Westerberg I."/>
            <person name="Brannstrom I.O."/>
            <person name="Guillou S."/>
            <person name="Cros-Aarteil S."/>
            <person name="Calhoun S."/>
            <person name="Haridas S."/>
            <person name="Kuo A."/>
            <person name="Mondo S."/>
            <person name="Pangilinan J."/>
            <person name="Riley R."/>
            <person name="Labutti K."/>
            <person name="Andreopoulos B."/>
            <person name="Lipzen A."/>
            <person name="Chen C."/>
            <person name="Yanf M."/>
            <person name="Daum C."/>
            <person name="Ng V."/>
            <person name="Clum A."/>
            <person name="Steindorff A."/>
            <person name="Ohm R."/>
            <person name="Martin F."/>
            <person name="Silar P."/>
            <person name="Natvig D."/>
            <person name="Lalanne C."/>
            <person name="Gautier V."/>
            <person name="Ament-Velasquez S.L."/>
            <person name="Kruys A."/>
            <person name="Hutchinson M.I."/>
            <person name="Powell A.J."/>
            <person name="Barry K."/>
            <person name="Miller A.N."/>
            <person name="Grigoriev I.V."/>
            <person name="Debuchy R."/>
            <person name="Gladieux P."/>
            <person name="Thoren M.H."/>
            <person name="Johannesson H."/>
        </authorList>
    </citation>
    <scope>NUCLEOTIDE SEQUENCE</scope>
    <source>
        <strain evidence="2">SMH4607-1</strain>
    </source>
</reference>
<proteinExistence type="predicted"/>
<evidence type="ECO:0008006" key="4">
    <source>
        <dbReference type="Google" id="ProtNLM"/>
    </source>
</evidence>
<organism evidence="2 3">
    <name type="scientific">Lasiosphaeris hirsuta</name>
    <dbReference type="NCBI Taxonomy" id="260670"/>
    <lineage>
        <taxon>Eukaryota</taxon>
        <taxon>Fungi</taxon>
        <taxon>Dikarya</taxon>
        <taxon>Ascomycota</taxon>
        <taxon>Pezizomycotina</taxon>
        <taxon>Sordariomycetes</taxon>
        <taxon>Sordariomycetidae</taxon>
        <taxon>Sordariales</taxon>
        <taxon>Lasiosphaeriaceae</taxon>
        <taxon>Lasiosphaeris</taxon>
    </lineage>
</organism>
<name>A0AA40A3J2_9PEZI</name>
<feature type="signal peptide" evidence="1">
    <location>
        <begin position="1"/>
        <end position="26"/>
    </location>
</feature>
<keyword evidence="3" id="KW-1185">Reference proteome</keyword>
<gene>
    <name evidence="2" type="ORF">B0H67DRAFT_344779</name>
</gene>
<evidence type="ECO:0000313" key="3">
    <source>
        <dbReference type="Proteomes" id="UP001172102"/>
    </source>
</evidence>
<evidence type="ECO:0000256" key="1">
    <source>
        <dbReference type="SAM" id="SignalP"/>
    </source>
</evidence>